<dbReference type="GO" id="GO:0000974">
    <property type="term" value="C:Prp19 complex"/>
    <property type="evidence" value="ECO:0007669"/>
    <property type="project" value="TreeGrafter"/>
</dbReference>
<accession>A0A1Y2G1Y4</accession>
<dbReference type="GO" id="GO:0006397">
    <property type="term" value="P:mRNA processing"/>
    <property type="evidence" value="ECO:0007669"/>
    <property type="project" value="UniProtKB-KW"/>
</dbReference>
<feature type="region of interest" description="Disordered" evidence="8">
    <location>
        <begin position="76"/>
        <end position="96"/>
    </location>
</feature>
<dbReference type="GO" id="GO:0071011">
    <property type="term" value="C:precatalytic spliceosome"/>
    <property type="evidence" value="ECO:0007669"/>
    <property type="project" value="TreeGrafter"/>
</dbReference>
<dbReference type="EMBL" id="MCGR01000003">
    <property type="protein sequence ID" value="ORY90898.1"/>
    <property type="molecule type" value="Genomic_DNA"/>
</dbReference>
<keyword evidence="4" id="KW-0747">Spliceosome</keyword>
<proteinExistence type="inferred from homology"/>
<dbReference type="InParanoid" id="A0A1Y2G1Y4"/>
<reference evidence="9 10" key="1">
    <citation type="submission" date="2016-07" db="EMBL/GenBank/DDBJ databases">
        <title>Pervasive Adenine N6-methylation of Active Genes in Fungi.</title>
        <authorList>
            <consortium name="DOE Joint Genome Institute"/>
            <person name="Mondo S.J."/>
            <person name="Dannebaum R.O."/>
            <person name="Kuo R.C."/>
            <person name="Labutti K."/>
            <person name="Haridas S."/>
            <person name="Kuo A."/>
            <person name="Salamov A."/>
            <person name="Ahrendt S.R."/>
            <person name="Lipzen A."/>
            <person name="Sullivan W."/>
            <person name="Andreopoulos W.B."/>
            <person name="Clum A."/>
            <person name="Lindquist E."/>
            <person name="Daum C."/>
            <person name="Ramamoorthy G.K."/>
            <person name="Gryganskyi A."/>
            <person name="Culley D."/>
            <person name="Magnuson J.K."/>
            <person name="James T.Y."/>
            <person name="O'Malley M.A."/>
            <person name="Stajich J.E."/>
            <person name="Spatafora J.W."/>
            <person name="Visel A."/>
            <person name="Grigoriev I.V."/>
        </authorList>
    </citation>
    <scope>NUCLEOTIDE SEQUENCE [LARGE SCALE GENOMIC DNA]</scope>
    <source>
        <strain evidence="9 10">62-1032</strain>
    </source>
</reference>
<evidence type="ECO:0000256" key="4">
    <source>
        <dbReference type="ARBA" id="ARBA00022728"/>
    </source>
</evidence>
<dbReference type="PANTHER" id="PTHR13296:SF0">
    <property type="entry name" value="PRE-MRNA-SPLICING FACTOR SPF27"/>
    <property type="match status" value="1"/>
</dbReference>
<dbReference type="OrthoDB" id="205794at2759"/>
<feature type="coiled-coil region" evidence="7">
    <location>
        <begin position="199"/>
        <end position="226"/>
    </location>
</feature>
<name>A0A1Y2G1Y4_9BASI</name>
<gene>
    <name evidence="9" type="ORF">BCR35DRAFT_274951</name>
</gene>
<keyword evidence="5" id="KW-0508">mRNA splicing</keyword>
<dbReference type="Pfam" id="PF05700">
    <property type="entry name" value="BCAS2"/>
    <property type="match status" value="1"/>
</dbReference>
<dbReference type="STRING" id="106004.A0A1Y2G1Y4"/>
<protein>
    <submittedName>
        <fullName evidence="9">Pre-mRNA-splicing factor SPF27</fullName>
    </submittedName>
</protein>
<dbReference type="GO" id="GO:0008380">
    <property type="term" value="P:RNA splicing"/>
    <property type="evidence" value="ECO:0007669"/>
    <property type="project" value="UniProtKB-KW"/>
</dbReference>
<comment type="subcellular location">
    <subcellularLocation>
        <location evidence="1">Nucleus</location>
    </subcellularLocation>
</comment>
<comment type="caution">
    <text evidence="9">The sequence shown here is derived from an EMBL/GenBank/DDBJ whole genome shotgun (WGS) entry which is preliminary data.</text>
</comment>
<dbReference type="PANTHER" id="PTHR13296">
    <property type="entry name" value="BCAS2 PROTEIN"/>
    <property type="match status" value="1"/>
</dbReference>
<evidence type="ECO:0000256" key="2">
    <source>
        <dbReference type="ARBA" id="ARBA00010788"/>
    </source>
</evidence>
<dbReference type="InterPro" id="IPR008409">
    <property type="entry name" value="SPF27"/>
</dbReference>
<sequence length="231" mass="25561">MSNPFNAPLDSLPYYDRDLDAPDQQHLRPAINSLIAVELRSLLPKTPNAPPTNLTHLPASRPLPSSPFLAAELARVESKKPTPPGQGLDTTRYAMPAPKGEAADDVEAWEAAHRSSLAQLEHQRLRTMNGTLLQGTLGANKWKVQNFAMENTVERVDKEGEELRKVVEDVNRRRKGDQEKGGETLSRLEKKWTELVSGNMQLEIGCMAMEAEVAQLQQQHAELTARLAATA</sequence>
<evidence type="ECO:0000256" key="8">
    <source>
        <dbReference type="SAM" id="MobiDB-lite"/>
    </source>
</evidence>
<evidence type="ECO:0000256" key="5">
    <source>
        <dbReference type="ARBA" id="ARBA00023187"/>
    </source>
</evidence>
<keyword evidence="10" id="KW-1185">Reference proteome</keyword>
<keyword evidence="6" id="KW-0539">Nucleus</keyword>
<evidence type="ECO:0000313" key="10">
    <source>
        <dbReference type="Proteomes" id="UP000193467"/>
    </source>
</evidence>
<comment type="similarity">
    <text evidence="2">Belongs to the SPF27 family.</text>
</comment>
<dbReference type="GO" id="GO:0071013">
    <property type="term" value="C:catalytic step 2 spliceosome"/>
    <property type="evidence" value="ECO:0007669"/>
    <property type="project" value="TreeGrafter"/>
</dbReference>
<keyword evidence="3" id="KW-0507">mRNA processing</keyword>
<evidence type="ECO:0000256" key="6">
    <source>
        <dbReference type="ARBA" id="ARBA00023242"/>
    </source>
</evidence>
<feature type="region of interest" description="Disordered" evidence="8">
    <location>
        <begin position="46"/>
        <end position="65"/>
    </location>
</feature>
<evidence type="ECO:0000256" key="7">
    <source>
        <dbReference type="SAM" id="Coils"/>
    </source>
</evidence>
<evidence type="ECO:0000256" key="1">
    <source>
        <dbReference type="ARBA" id="ARBA00004123"/>
    </source>
</evidence>
<evidence type="ECO:0000313" key="9">
    <source>
        <dbReference type="EMBL" id="ORY90898.1"/>
    </source>
</evidence>
<keyword evidence="7" id="KW-0175">Coiled coil</keyword>
<dbReference type="Proteomes" id="UP000193467">
    <property type="component" value="Unassembled WGS sequence"/>
</dbReference>
<organism evidence="9 10">
    <name type="scientific">Leucosporidium creatinivorum</name>
    <dbReference type="NCBI Taxonomy" id="106004"/>
    <lineage>
        <taxon>Eukaryota</taxon>
        <taxon>Fungi</taxon>
        <taxon>Dikarya</taxon>
        <taxon>Basidiomycota</taxon>
        <taxon>Pucciniomycotina</taxon>
        <taxon>Microbotryomycetes</taxon>
        <taxon>Leucosporidiales</taxon>
        <taxon>Leucosporidium</taxon>
    </lineage>
</organism>
<evidence type="ECO:0000256" key="3">
    <source>
        <dbReference type="ARBA" id="ARBA00022664"/>
    </source>
</evidence>
<dbReference type="AlphaFoldDB" id="A0A1Y2G1Y4"/>